<sequence length="617" mass="64054">MLIPVLLGIAAAAFVHGIPQTTTFQHSASNTPPSMMRSSVASSLVLESNPSTSAGSATIMEVDSTTAPVAKATSPTKHLRLSTFDIERSSIESRVTPSGDAIHSLYTQTSTLSQVPIVHYSFSSSGSTIRSVTTGRGDQGLPNRSTSPTLSATATPATFLNVSDGTVAKTHSAGPNSEQGVSSTPGFGLSTRGSPTSSGRPEISEKPTQSLPIAPLTSETALQTQAPETPLSTRKETTFLGPQPATSTLARTRGSDRSGTNEGPEKLGSSTSSASGRSGISEIPRNTTNRAIDPTLGESSPSTSEPQEVTTTDSSVSPSATSAIRPGFPDTRPISGTAAVTDSHQIISTGLTTSAKTSELGQSYIHRTSTLDRGPSVVMPTASTSWRRQTASVRSTVAASQVTKMPSNGQTTPDLTTQPTLGAASSIYSGESVFNTRISQPDESRVMSSAKPPSSGTGRVSDAFLPPSLVYSENRNTSAAPKQSKTYPTAVYMEYPSTQEASRAGQVASGLTETLTAPRASSAQHPTKDTGSFAVTPTTMSLSQTDASDGSDRMGLKDASTSALNVLSLSWPKSGLNVLSKTDDTYTLTTLVLDKASSPRTDRKNGPESSWLFARSS</sequence>
<feature type="compositionally biased region" description="Polar residues" evidence="1">
    <location>
        <begin position="206"/>
        <end position="232"/>
    </location>
</feature>
<feature type="compositionally biased region" description="Low complexity" evidence="1">
    <location>
        <begin position="268"/>
        <end position="281"/>
    </location>
</feature>
<feature type="region of interest" description="Disordered" evidence="1">
    <location>
        <begin position="595"/>
        <end position="617"/>
    </location>
</feature>
<name>A0ABR0BCP2_PURLI</name>
<evidence type="ECO:0000313" key="4">
    <source>
        <dbReference type="Proteomes" id="UP001287286"/>
    </source>
</evidence>
<feature type="region of interest" description="Disordered" evidence="1">
    <location>
        <begin position="439"/>
        <end position="462"/>
    </location>
</feature>
<dbReference type="Proteomes" id="UP001287286">
    <property type="component" value="Unassembled WGS sequence"/>
</dbReference>
<feature type="compositionally biased region" description="Polar residues" evidence="1">
    <location>
        <begin position="297"/>
        <end position="322"/>
    </location>
</feature>
<gene>
    <name evidence="3" type="ORF">Purlil1_13937</name>
</gene>
<feature type="region of interest" description="Disordered" evidence="1">
    <location>
        <begin position="127"/>
        <end position="336"/>
    </location>
</feature>
<proteinExistence type="predicted"/>
<evidence type="ECO:0000313" key="3">
    <source>
        <dbReference type="EMBL" id="KAK4067051.1"/>
    </source>
</evidence>
<protein>
    <submittedName>
        <fullName evidence="3">Uncharacterized protein</fullName>
    </submittedName>
</protein>
<accession>A0ABR0BCP2</accession>
<evidence type="ECO:0000256" key="1">
    <source>
        <dbReference type="SAM" id="MobiDB-lite"/>
    </source>
</evidence>
<feature type="signal peptide" evidence="2">
    <location>
        <begin position="1"/>
        <end position="17"/>
    </location>
</feature>
<evidence type="ECO:0000256" key="2">
    <source>
        <dbReference type="SAM" id="SignalP"/>
    </source>
</evidence>
<feature type="chain" id="PRO_5047088614" evidence="2">
    <location>
        <begin position="18"/>
        <end position="617"/>
    </location>
</feature>
<reference evidence="3 4" key="1">
    <citation type="journal article" date="2024" name="Microbiol. Resour. Announc.">
        <title>Genome annotations for the ascomycete fungi Trichoderma harzianum, Trichoderma aggressivum, and Purpureocillium lilacinum.</title>
        <authorList>
            <person name="Beijen E.P.W."/>
            <person name="Ohm R.A."/>
        </authorList>
    </citation>
    <scope>NUCLEOTIDE SEQUENCE [LARGE SCALE GENOMIC DNA]</scope>
    <source>
        <strain evidence="3 4">CBS 150709</strain>
    </source>
</reference>
<feature type="compositionally biased region" description="Polar residues" evidence="1">
    <location>
        <begin position="127"/>
        <end position="136"/>
    </location>
</feature>
<comment type="caution">
    <text evidence="3">The sequence shown here is derived from an EMBL/GenBank/DDBJ whole genome shotgun (WGS) entry which is preliminary data.</text>
</comment>
<dbReference type="EMBL" id="JAWRVI010000368">
    <property type="protein sequence ID" value="KAK4067051.1"/>
    <property type="molecule type" value="Genomic_DNA"/>
</dbReference>
<keyword evidence="4" id="KW-1185">Reference proteome</keyword>
<feature type="compositionally biased region" description="Polar residues" evidence="1">
    <location>
        <begin position="173"/>
        <end position="199"/>
    </location>
</feature>
<feature type="compositionally biased region" description="Low complexity" evidence="1">
    <location>
        <begin position="145"/>
        <end position="158"/>
    </location>
</feature>
<keyword evidence="2" id="KW-0732">Signal</keyword>
<organism evidence="3 4">
    <name type="scientific">Purpureocillium lilacinum</name>
    <name type="common">Paecilomyces lilacinus</name>
    <dbReference type="NCBI Taxonomy" id="33203"/>
    <lineage>
        <taxon>Eukaryota</taxon>
        <taxon>Fungi</taxon>
        <taxon>Dikarya</taxon>
        <taxon>Ascomycota</taxon>
        <taxon>Pezizomycotina</taxon>
        <taxon>Sordariomycetes</taxon>
        <taxon>Hypocreomycetidae</taxon>
        <taxon>Hypocreales</taxon>
        <taxon>Ophiocordycipitaceae</taxon>
        <taxon>Purpureocillium</taxon>
    </lineage>
</organism>